<evidence type="ECO:0000313" key="8">
    <source>
        <dbReference type="EMBL" id="MBE7525605.1"/>
    </source>
</evidence>
<dbReference type="Pfam" id="PF00953">
    <property type="entry name" value="Glycos_transf_4"/>
    <property type="match status" value="1"/>
</dbReference>
<comment type="caution">
    <text evidence="8">The sequence shown here is derived from an EMBL/GenBank/DDBJ whole genome shotgun (WGS) entry which is preliminary data.</text>
</comment>
<reference evidence="8" key="1">
    <citation type="submission" date="2020-05" db="EMBL/GenBank/DDBJ databases">
        <title>High-Quality Genomes of Partial-Nitritation/Anammox System by Hierarchical Clustering Based Hybrid Assembly.</title>
        <authorList>
            <person name="Liu L."/>
            <person name="Wang Y."/>
            <person name="Che Y."/>
            <person name="Chen Y."/>
            <person name="Xia Y."/>
            <person name="Luo R."/>
            <person name="Cheng S.H."/>
            <person name="Zheng C."/>
            <person name="Zhang T."/>
        </authorList>
    </citation>
    <scope>NUCLEOTIDE SEQUENCE</scope>
    <source>
        <strain evidence="8">H1_PAT1</strain>
    </source>
</reference>
<keyword evidence="6 7" id="KW-0472">Membrane</keyword>
<keyword evidence="4 7" id="KW-0812">Transmembrane</keyword>
<feature type="transmembrane region" description="Helical" evidence="7">
    <location>
        <begin position="233"/>
        <end position="252"/>
    </location>
</feature>
<organism evidence="8 9">
    <name type="scientific">candidate division WWE3 bacterium</name>
    <dbReference type="NCBI Taxonomy" id="2053526"/>
    <lineage>
        <taxon>Bacteria</taxon>
        <taxon>Katanobacteria</taxon>
    </lineage>
</organism>
<evidence type="ECO:0000256" key="3">
    <source>
        <dbReference type="ARBA" id="ARBA00022679"/>
    </source>
</evidence>
<name>A0A928TWC8_UNCKA</name>
<dbReference type="InterPro" id="IPR000715">
    <property type="entry name" value="Glycosyl_transferase_4"/>
</dbReference>
<feature type="transmembrane region" description="Helical" evidence="7">
    <location>
        <begin position="306"/>
        <end position="325"/>
    </location>
</feature>
<feature type="transmembrane region" description="Helical" evidence="7">
    <location>
        <begin position="149"/>
        <end position="173"/>
    </location>
</feature>
<dbReference type="GO" id="GO:0016780">
    <property type="term" value="F:phosphotransferase activity, for other substituted phosphate groups"/>
    <property type="evidence" value="ECO:0007669"/>
    <property type="project" value="InterPro"/>
</dbReference>
<dbReference type="CDD" id="cd06853">
    <property type="entry name" value="GT_WecA_like"/>
    <property type="match status" value="1"/>
</dbReference>
<feature type="transmembrane region" description="Helical" evidence="7">
    <location>
        <begin position="180"/>
        <end position="199"/>
    </location>
</feature>
<dbReference type="EMBL" id="JABTTY010000001">
    <property type="protein sequence ID" value="MBE7525605.1"/>
    <property type="molecule type" value="Genomic_DNA"/>
</dbReference>
<dbReference type="GO" id="GO:0009103">
    <property type="term" value="P:lipopolysaccharide biosynthetic process"/>
    <property type="evidence" value="ECO:0007669"/>
    <property type="project" value="TreeGrafter"/>
</dbReference>
<dbReference type="GO" id="GO:0071555">
    <property type="term" value="P:cell wall organization"/>
    <property type="evidence" value="ECO:0007669"/>
    <property type="project" value="TreeGrafter"/>
</dbReference>
<evidence type="ECO:0000256" key="6">
    <source>
        <dbReference type="ARBA" id="ARBA00023136"/>
    </source>
</evidence>
<evidence type="ECO:0000256" key="5">
    <source>
        <dbReference type="ARBA" id="ARBA00022989"/>
    </source>
</evidence>
<evidence type="ECO:0000256" key="1">
    <source>
        <dbReference type="ARBA" id="ARBA00004651"/>
    </source>
</evidence>
<protein>
    <submittedName>
        <fullName evidence="8">Undecaprenyl/decaprenyl-phosphate alpha-N-acetylglucosaminyl 1-phosphate transferase</fullName>
    </submittedName>
</protein>
<dbReference type="Proteomes" id="UP000710385">
    <property type="component" value="Unassembled WGS sequence"/>
</dbReference>
<evidence type="ECO:0000256" key="7">
    <source>
        <dbReference type="SAM" id="Phobius"/>
    </source>
</evidence>
<feature type="transmembrane region" description="Helical" evidence="7">
    <location>
        <begin position="331"/>
        <end position="350"/>
    </location>
</feature>
<feature type="transmembrane region" description="Helical" evidence="7">
    <location>
        <begin position="51"/>
        <end position="73"/>
    </location>
</feature>
<comment type="subcellular location">
    <subcellularLocation>
        <location evidence="1">Cell membrane</location>
        <topology evidence="1">Multi-pass membrane protein</topology>
    </subcellularLocation>
</comment>
<feature type="transmembrane region" description="Helical" evidence="7">
    <location>
        <begin position="205"/>
        <end position="226"/>
    </location>
</feature>
<dbReference type="PANTHER" id="PTHR22926:SF3">
    <property type="entry name" value="UNDECAPRENYL-PHOSPHATE ALPHA-N-ACETYLGLUCOSAMINYL 1-PHOSPHATE TRANSFERASE"/>
    <property type="match status" value="1"/>
</dbReference>
<keyword evidence="3 8" id="KW-0808">Transferase</keyword>
<gene>
    <name evidence="8" type="ORF">HS096_04450</name>
</gene>
<feature type="transmembrane region" description="Helical" evidence="7">
    <location>
        <begin position="111"/>
        <end position="129"/>
    </location>
</feature>
<proteinExistence type="predicted"/>
<dbReference type="GO" id="GO:0005886">
    <property type="term" value="C:plasma membrane"/>
    <property type="evidence" value="ECO:0007669"/>
    <property type="project" value="UniProtKB-SubCell"/>
</dbReference>
<feature type="transmembrane region" description="Helical" evidence="7">
    <location>
        <begin position="79"/>
        <end position="99"/>
    </location>
</feature>
<evidence type="ECO:0000256" key="2">
    <source>
        <dbReference type="ARBA" id="ARBA00022475"/>
    </source>
</evidence>
<evidence type="ECO:0000313" key="9">
    <source>
        <dbReference type="Proteomes" id="UP000710385"/>
    </source>
</evidence>
<evidence type="ECO:0000256" key="4">
    <source>
        <dbReference type="ARBA" id="ARBA00022692"/>
    </source>
</evidence>
<sequence length="356" mass="37263">MAPLEYALTPIVIISIACSVLLTPVVRKLAVRKNVIDQPKGGRKIHVQPTALWGGLATGITILVVLALLLPYAQGTELRAGQVIGFMIGIAILIAGGMLDDAYDLPPRLQILAPILASIAIVVSGSGIVQVTNPFGPGAFSLVWTQWNIGQILTISFPADLITILWLLVVTYAMKFLDGLDGLVAGMTAIGGALIAALAGSQAYFQPLVAVMALAIAGAHLGFLPYNRQGSMFLGEAGSTIAGFSLGVLAVISGAKLATAAAALGVPLVDIGLVVIGRLVRGVSPFRGDATHLHFRLLQAGMSQRNAVRALWGIALVFGLLALTLQTQGKIFLLFGLVFLTLTISFIAYLRANRKV</sequence>
<accession>A0A928TWC8</accession>
<dbReference type="PANTHER" id="PTHR22926">
    <property type="entry name" value="PHOSPHO-N-ACETYLMURAMOYL-PENTAPEPTIDE-TRANSFERASE"/>
    <property type="match status" value="1"/>
</dbReference>
<feature type="transmembrane region" description="Helical" evidence="7">
    <location>
        <begin position="6"/>
        <end position="30"/>
    </location>
</feature>
<keyword evidence="5 7" id="KW-1133">Transmembrane helix</keyword>
<keyword evidence="2" id="KW-1003">Cell membrane</keyword>
<dbReference type="GO" id="GO:0044038">
    <property type="term" value="P:cell wall macromolecule biosynthetic process"/>
    <property type="evidence" value="ECO:0007669"/>
    <property type="project" value="TreeGrafter"/>
</dbReference>
<feature type="transmembrane region" description="Helical" evidence="7">
    <location>
        <begin position="258"/>
        <end position="280"/>
    </location>
</feature>
<dbReference type="AlphaFoldDB" id="A0A928TWC8"/>